<feature type="transmembrane region" description="Helical" evidence="1">
    <location>
        <begin position="136"/>
        <end position="154"/>
    </location>
</feature>
<keyword evidence="1" id="KW-1133">Transmembrane helix</keyword>
<dbReference type="EMBL" id="MLJW01000098">
    <property type="protein sequence ID" value="OIR00146.1"/>
    <property type="molecule type" value="Genomic_DNA"/>
</dbReference>
<sequence>MAFSDEPNAAPEYGSLKTLTVLTFIGSALGFIGGIYQFINAEKGVENMEKAMANPDTPEFAKKMMTPEALEAARIGAANKLPILILGLIGVVLCTVGAMQMRKLKQQGYYLWLIGEVIPIIGSLLFLGSAAFAGGFMTYIIYGIILLFIILYTMQRKYLINK</sequence>
<protein>
    <submittedName>
        <fullName evidence="2">Uncharacterized protein</fullName>
    </submittedName>
</protein>
<feature type="transmembrane region" description="Helical" evidence="1">
    <location>
        <begin position="81"/>
        <end position="98"/>
    </location>
</feature>
<comment type="caution">
    <text evidence="2">The sequence shown here is derived from an EMBL/GenBank/DDBJ whole genome shotgun (WGS) entry which is preliminary data.</text>
</comment>
<accession>A0A1J5RWG1</accession>
<keyword evidence="1" id="KW-0812">Transmembrane</keyword>
<reference evidence="2" key="1">
    <citation type="submission" date="2016-10" db="EMBL/GenBank/DDBJ databases">
        <title>Sequence of Gallionella enrichment culture.</title>
        <authorList>
            <person name="Poehlein A."/>
            <person name="Muehling M."/>
            <person name="Daniel R."/>
        </authorList>
    </citation>
    <scope>NUCLEOTIDE SEQUENCE</scope>
</reference>
<dbReference type="AlphaFoldDB" id="A0A1J5RWG1"/>
<gene>
    <name evidence="2" type="ORF">GALL_177920</name>
</gene>
<proteinExistence type="predicted"/>
<name>A0A1J5RWG1_9ZZZZ</name>
<evidence type="ECO:0000256" key="1">
    <source>
        <dbReference type="SAM" id="Phobius"/>
    </source>
</evidence>
<feature type="transmembrane region" description="Helical" evidence="1">
    <location>
        <begin position="21"/>
        <end position="39"/>
    </location>
</feature>
<keyword evidence="1" id="KW-0472">Membrane</keyword>
<evidence type="ECO:0000313" key="2">
    <source>
        <dbReference type="EMBL" id="OIR00146.1"/>
    </source>
</evidence>
<organism evidence="2">
    <name type="scientific">mine drainage metagenome</name>
    <dbReference type="NCBI Taxonomy" id="410659"/>
    <lineage>
        <taxon>unclassified sequences</taxon>
        <taxon>metagenomes</taxon>
        <taxon>ecological metagenomes</taxon>
    </lineage>
</organism>
<feature type="transmembrane region" description="Helical" evidence="1">
    <location>
        <begin position="110"/>
        <end position="130"/>
    </location>
</feature>